<dbReference type="InterPro" id="IPR058240">
    <property type="entry name" value="rSAM_sf"/>
</dbReference>
<gene>
    <name evidence="6" type="ordered locus">Caci_0440</name>
</gene>
<dbReference type="PROSITE" id="PS51918">
    <property type="entry name" value="RADICAL_SAM"/>
    <property type="match status" value="1"/>
</dbReference>
<feature type="domain" description="Radical SAM core" evidence="5">
    <location>
        <begin position="19"/>
        <end position="244"/>
    </location>
</feature>
<dbReference type="InParanoid" id="C7PX41"/>
<evidence type="ECO:0000256" key="1">
    <source>
        <dbReference type="ARBA" id="ARBA00022691"/>
    </source>
</evidence>
<dbReference type="InterPro" id="IPR026335">
    <property type="entry name" value="rSAM_SPASM_FxsB"/>
</dbReference>
<dbReference type="Gene3D" id="3.20.20.70">
    <property type="entry name" value="Aldolase class I"/>
    <property type="match status" value="1"/>
</dbReference>
<accession>C7PX41</accession>
<dbReference type="Proteomes" id="UP000000851">
    <property type="component" value="Chromosome"/>
</dbReference>
<dbReference type="SFLD" id="SFLDS00029">
    <property type="entry name" value="Radical_SAM"/>
    <property type="match status" value="1"/>
</dbReference>
<proteinExistence type="predicted"/>
<dbReference type="Pfam" id="PF04055">
    <property type="entry name" value="Radical_SAM"/>
    <property type="match status" value="1"/>
</dbReference>
<evidence type="ECO:0000256" key="2">
    <source>
        <dbReference type="ARBA" id="ARBA00022723"/>
    </source>
</evidence>
<dbReference type="GO" id="GO:0051536">
    <property type="term" value="F:iron-sulfur cluster binding"/>
    <property type="evidence" value="ECO:0007669"/>
    <property type="project" value="UniProtKB-KW"/>
</dbReference>
<dbReference type="PANTHER" id="PTHR43273">
    <property type="entry name" value="ANAEROBIC SULFATASE-MATURATING ENZYME HOMOLOG ASLB-RELATED"/>
    <property type="match status" value="1"/>
</dbReference>
<protein>
    <submittedName>
        <fullName evidence="6">Radical SAM domain protein</fullName>
    </submittedName>
</protein>
<dbReference type="KEGG" id="cai:Caci_0440"/>
<dbReference type="SFLD" id="SFLDG01386">
    <property type="entry name" value="main_SPASM_domain-containing"/>
    <property type="match status" value="1"/>
</dbReference>
<dbReference type="SUPFAM" id="SSF102114">
    <property type="entry name" value="Radical SAM enzymes"/>
    <property type="match status" value="1"/>
</dbReference>
<dbReference type="AlphaFoldDB" id="C7PX41"/>
<dbReference type="SFLD" id="SFLDG01072">
    <property type="entry name" value="dehydrogenase_like"/>
    <property type="match status" value="1"/>
</dbReference>
<dbReference type="GO" id="GO:0046872">
    <property type="term" value="F:metal ion binding"/>
    <property type="evidence" value="ECO:0007669"/>
    <property type="project" value="UniProtKB-KW"/>
</dbReference>
<evidence type="ECO:0000256" key="3">
    <source>
        <dbReference type="ARBA" id="ARBA00023004"/>
    </source>
</evidence>
<dbReference type="NCBIfam" id="TIGR04269">
    <property type="entry name" value="SAM_SPASM_FxsB"/>
    <property type="match status" value="1"/>
</dbReference>
<keyword evidence="7" id="KW-1185">Reference proteome</keyword>
<keyword evidence="3" id="KW-0408">Iron</keyword>
<dbReference type="PANTHER" id="PTHR43273:SF8">
    <property type="entry name" value="RADICAL SAM DOMAIN PROTEIN"/>
    <property type="match status" value="1"/>
</dbReference>
<dbReference type="eggNOG" id="COG0641">
    <property type="taxonomic scope" value="Bacteria"/>
</dbReference>
<dbReference type="SFLD" id="SFLDG01067">
    <property type="entry name" value="SPASM/twitch_domain_containing"/>
    <property type="match status" value="1"/>
</dbReference>
<keyword evidence="4" id="KW-0411">Iron-sulfur</keyword>
<dbReference type="InterPro" id="IPR023867">
    <property type="entry name" value="Sulphatase_maturase_rSAM"/>
</dbReference>
<dbReference type="InterPro" id="IPR007197">
    <property type="entry name" value="rSAM"/>
</dbReference>
<evidence type="ECO:0000313" key="6">
    <source>
        <dbReference type="EMBL" id="ACU69392.1"/>
    </source>
</evidence>
<dbReference type="RefSeq" id="WP_012784687.1">
    <property type="nucleotide sequence ID" value="NC_013131.1"/>
</dbReference>
<evidence type="ECO:0000313" key="7">
    <source>
        <dbReference type="Proteomes" id="UP000000851"/>
    </source>
</evidence>
<dbReference type="STRING" id="479433.Caci_0440"/>
<sequence length="389" mass="42144">MSLDTGAGLPRPARAGWTATGLRQFVLKLHSRCNLACSYCYIYEGPDQSWRDKPGTMSPETIALTASRIAEHVATHRPPWIEVVLHGGEPLMAGLPVLRNAAETIRAAVPDTTAVRLIVQTNGLLLTEQMLEGLDALGILVAVSIDGSASDNDRRRRFRDGRGSFDAVSTGLRMLTSERFRHLFVGFLCVIDLESDPLAVYEALTVWDPPTVDLLLPHRTWADPPPPGARYAAWLSEVFDHWYRSGSATGIRVFDEIIAVLLGARTGTTAIGAGPVQHVTVETDGSLEADDILKIAYAGAPETGLTLARHSFDDYLATPALMDRRSGIDALCRECRECPIVGVCGGGTYPHRFRPGHGFANPSAYCHDLMAVISHIKEAIIGDLSGRPA</sequence>
<dbReference type="EMBL" id="CP001700">
    <property type="protein sequence ID" value="ACU69392.1"/>
    <property type="molecule type" value="Genomic_DNA"/>
</dbReference>
<dbReference type="CDD" id="cd01335">
    <property type="entry name" value="Radical_SAM"/>
    <property type="match status" value="1"/>
</dbReference>
<evidence type="ECO:0000259" key="5">
    <source>
        <dbReference type="PROSITE" id="PS51918"/>
    </source>
</evidence>
<name>C7PX41_CATAD</name>
<keyword evidence="2" id="KW-0479">Metal-binding</keyword>
<organism evidence="6 7">
    <name type="scientific">Catenulispora acidiphila (strain DSM 44928 / JCM 14897 / NBRC 102108 / NRRL B-24433 / ID139908)</name>
    <dbReference type="NCBI Taxonomy" id="479433"/>
    <lineage>
        <taxon>Bacteria</taxon>
        <taxon>Bacillati</taxon>
        <taxon>Actinomycetota</taxon>
        <taxon>Actinomycetes</taxon>
        <taxon>Catenulisporales</taxon>
        <taxon>Catenulisporaceae</taxon>
        <taxon>Catenulispora</taxon>
    </lineage>
</organism>
<reference evidence="6 7" key="1">
    <citation type="journal article" date="2009" name="Stand. Genomic Sci.">
        <title>Complete genome sequence of Catenulispora acidiphila type strain (ID 139908).</title>
        <authorList>
            <person name="Copeland A."/>
            <person name="Lapidus A."/>
            <person name="Glavina Del Rio T."/>
            <person name="Nolan M."/>
            <person name="Lucas S."/>
            <person name="Chen F."/>
            <person name="Tice H."/>
            <person name="Cheng J.F."/>
            <person name="Bruce D."/>
            <person name="Goodwin L."/>
            <person name="Pitluck S."/>
            <person name="Mikhailova N."/>
            <person name="Pati A."/>
            <person name="Ivanova N."/>
            <person name="Mavromatis K."/>
            <person name="Chen A."/>
            <person name="Palaniappan K."/>
            <person name="Chain P."/>
            <person name="Land M."/>
            <person name="Hauser L."/>
            <person name="Chang Y.J."/>
            <person name="Jeffries C.D."/>
            <person name="Chertkov O."/>
            <person name="Brettin T."/>
            <person name="Detter J.C."/>
            <person name="Han C."/>
            <person name="Ali Z."/>
            <person name="Tindall B.J."/>
            <person name="Goker M."/>
            <person name="Bristow J."/>
            <person name="Eisen J.A."/>
            <person name="Markowitz V."/>
            <person name="Hugenholtz P."/>
            <person name="Kyrpides N.C."/>
            <person name="Klenk H.P."/>
        </authorList>
    </citation>
    <scope>NUCLEOTIDE SEQUENCE [LARGE SCALE GENOMIC DNA]</scope>
    <source>
        <strain evidence="7">DSM 44928 / JCM 14897 / NBRC 102108 / NRRL B-24433 / ID139908</strain>
    </source>
</reference>
<keyword evidence="1" id="KW-0949">S-adenosyl-L-methionine</keyword>
<dbReference type="InterPro" id="IPR013785">
    <property type="entry name" value="Aldolase_TIM"/>
</dbReference>
<dbReference type="HOGENOM" id="CLU_009273_10_2_11"/>
<evidence type="ECO:0000256" key="4">
    <source>
        <dbReference type="ARBA" id="ARBA00023014"/>
    </source>
</evidence>
<dbReference type="GO" id="GO:0016491">
    <property type="term" value="F:oxidoreductase activity"/>
    <property type="evidence" value="ECO:0007669"/>
    <property type="project" value="InterPro"/>
</dbReference>